<evidence type="ECO:0000313" key="4">
    <source>
        <dbReference type="Proteomes" id="UP000507470"/>
    </source>
</evidence>
<keyword evidence="2" id="KW-0472">Membrane</keyword>
<evidence type="ECO:0000313" key="3">
    <source>
        <dbReference type="EMBL" id="CAC5413056.1"/>
    </source>
</evidence>
<dbReference type="EMBL" id="CACVKT020008119">
    <property type="protein sequence ID" value="CAC5413056.1"/>
    <property type="molecule type" value="Genomic_DNA"/>
</dbReference>
<accession>A0A6J8DYX8</accession>
<dbReference type="Proteomes" id="UP000507470">
    <property type="component" value="Unassembled WGS sequence"/>
</dbReference>
<feature type="compositionally biased region" description="Pro residues" evidence="1">
    <location>
        <begin position="108"/>
        <end position="122"/>
    </location>
</feature>
<protein>
    <submittedName>
        <fullName evidence="3">Uncharacterized protein</fullName>
    </submittedName>
</protein>
<gene>
    <name evidence="3" type="ORF">MCOR_46001</name>
</gene>
<proteinExistence type="predicted"/>
<dbReference type="AlphaFoldDB" id="A0A6J8DYX8"/>
<feature type="region of interest" description="Disordered" evidence="1">
    <location>
        <begin position="101"/>
        <end position="152"/>
    </location>
</feature>
<reference evidence="3 4" key="1">
    <citation type="submission" date="2020-06" db="EMBL/GenBank/DDBJ databases">
        <authorList>
            <person name="Li R."/>
            <person name="Bekaert M."/>
        </authorList>
    </citation>
    <scope>NUCLEOTIDE SEQUENCE [LARGE SCALE GENOMIC DNA]</scope>
    <source>
        <strain evidence="4">wild</strain>
    </source>
</reference>
<name>A0A6J8DYX8_MYTCO</name>
<keyword evidence="2" id="KW-0812">Transmembrane</keyword>
<evidence type="ECO:0000256" key="1">
    <source>
        <dbReference type="SAM" id="MobiDB-lite"/>
    </source>
</evidence>
<organism evidence="3 4">
    <name type="scientific">Mytilus coruscus</name>
    <name type="common">Sea mussel</name>
    <dbReference type="NCBI Taxonomy" id="42192"/>
    <lineage>
        <taxon>Eukaryota</taxon>
        <taxon>Metazoa</taxon>
        <taxon>Spiralia</taxon>
        <taxon>Lophotrochozoa</taxon>
        <taxon>Mollusca</taxon>
        <taxon>Bivalvia</taxon>
        <taxon>Autobranchia</taxon>
        <taxon>Pteriomorphia</taxon>
        <taxon>Mytilida</taxon>
        <taxon>Mytiloidea</taxon>
        <taxon>Mytilidae</taxon>
        <taxon>Mytilinae</taxon>
        <taxon>Mytilus</taxon>
    </lineage>
</organism>
<sequence length="152" mass="16938">MGIESLLTNLILQLCLTVRGHHLYSGTYYYYDSYYGYSSSGSTATIVGAVIGSIVGIVFIIVVIIVCYRIRLAKPKSPVVLKRTPPKPTVTYTTTMFANRTQIAPQQHPTPPQQQPIPPQPNPFQYRPNLPPPTYASQDPAYPPPAYNYGYQ</sequence>
<keyword evidence="4" id="KW-1185">Reference proteome</keyword>
<evidence type="ECO:0000256" key="2">
    <source>
        <dbReference type="SAM" id="Phobius"/>
    </source>
</evidence>
<keyword evidence="2" id="KW-1133">Transmembrane helix</keyword>
<feature type="transmembrane region" description="Helical" evidence="2">
    <location>
        <begin position="44"/>
        <end position="68"/>
    </location>
</feature>